<feature type="domain" description="Outer membrane protein beta-barrel" evidence="3">
    <location>
        <begin position="7"/>
        <end position="176"/>
    </location>
</feature>
<organism evidence="4 5">
    <name type="scientific">Winogradskyella maritima</name>
    <dbReference type="NCBI Taxonomy" id="1517766"/>
    <lineage>
        <taxon>Bacteria</taxon>
        <taxon>Pseudomonadati</taxon>
        <taxon>Bacteroidota</taxon>
        <taxon>Flavobacteriia</taxon>
        <taxon>Flavobacteriales</taxon>
        <taxon>Flavobacteriaceae</taxon>
        <taxon>Winogradskyella</taxon>
    </lineage>
</organism>
<dbReference type="EMBL" id="JBHSAT010000005">
    <property type="protein sequence ID" value="MFC3877697.1"/>
    <property type="molecule type" value="Genomic_DNA"/>
</dbReference>
<reference evidence="5" key="1">
    <citation type="journal article" date="2019" name="Int. J. Syst. Evol. Microbiol.">
        <title>The Global Catalogue of Microorganisms (GCM) 10K type strain sequencing project: providing services to taxonomists for standard genome sequencing and annotation.</title>
        <authorList>
            <consortium name="The Broad Institute Genomics Platform"/>
            <consortium name="The Broad Institute Genome Sequencing Center for Infectious Disease"/>
            <person name="Wu L."/>
            <person name="Ma J."/>
        </authorList>
    </citation>
    <scope>NUCLEOTIDE SEQUENCE [LARGE SCALE GENOMIC DNA]</scope>
    <source>
        <strain evidence="5">CECT 8979</strain>
    </source>
</reference>
<accession>A0ABV8AHZ8</accession>
<dbReference type="Pfam" id="PF13505">
    <property type="entry name" value="OMP_b-brl"/>
    <property type="match status" value="1"/>
</dbReference>
<dbReference type="SUPFAM" id="SSF56925">
    <property type="entry name" value="OMPA-like"/>
    <property type="match status" value="1"/>
</dbReference>
<evidence type="ECO:0000259" key="3">
    <source>
        <dbReference type="Pfam" id="PF13505"/>
    </source>
</evidence>
<dbReference type="Proteomes" id="UP001595812">
    <property type="component" value="Unassembled WGS sequence"/>
</dbReference>
<evidence type="ECO:0000256" key="2">
    <source>
        <dbReference type="SAM" id="SignalP"/>
    </source>
</evidence>
<dbReference type="RefSeq" id="WP_386100601.1">
    <property type="nucleotide sequence ID" value="NZ_JBHSAT010000005.1"/>
</dbReference>
<dbReference type="InterPro" id="IPR027385">
    <property type="entry name" value="Beta-barrel_OMP"/>
</dbReference>
<evidence type="ECO:0000313" key="5">
    <source>
        <dbReference type="Proteomes" id="UP001595812"/>
    </source>
</evidence>
<proteinExistence type="predicted"/>
<dbReference type="InterPro" id="IPR011250">
    <property type="entry name" value="OMP/PagP_B-barrel"/>
</dbReference>
<evidence type="ECO:0000256" key="1">
    <source>
        <dbReference type="ARBA" id="ARBA00022729"/>
    </source>
</evidence>
<gene>
    <name evidence="4" type="ORF">ACFOSX_10690</name>
</gene>
<evidence type="ECO:0000313" key="4">
    <source>
        <dbReference type="EMBL" id="MFC3877697.1"/>
    </source>
</evidence>
<comment type="caution">
    <text evidence="4">The sequence shown here is derived from an EMBL/GenBank/DDBJ whole genome shotgun (WGS) entry which is preliminary data.</text>
</comment>
<protein>
    <submittedName>
        <fullName evidence="4">Porin family protein</fullName>
    </submittedName>
</protein>
<feature type="signal peptide" evidence="2">
    <location>
        <begin position="1"/>
        <end position="19"/>
    </location>
</feature>
<keyword evidence="1 2" id="KW-0732">Signal</keyword>
<keyword evidence="5" id="KW-1185">Reference proteome</keyword>
<sequence>MRKFIALFLLVAVTTLSYAQENRTTKYGIRAAYNISNLDFEPGPLFENQHRNGFAFGGFAEFELSDKTFLLTEIQWSAEGAKAQEIRADYIQMPIQFRYAISENLTIGAGPQVSLKTWKDNDGFETFAFSAVGGLEYMISSDYFIDLRYNYGLTNILDDSLAPFEAKNYNIQIGIGIKI</sequence>
<name>A0ABV8AHZ8_9FLAO</name>
<feature type="chain" id="PRO_5047185011" evidence="2">
    <location>
        <begin position="20"/>
        <end position="179"/>
    </location>
</feature>